<protein>
    <submittedName>
        <fullName evidence="1">Uncharacterized protein</fullName>
    </submittedName>
</protein>
<dbReference type="Proteomes" id="UP000245396">
    <property type="component" value="Unassembled WGS sequence"/>
</dbReference>
<dbReference type="EMBL" id="QGGG01000025">
    <property type="protein sequence ID" value="PWJ73856.1"/>
    <property type="molecule type" value="Genomic_DNA"/>
</dbReference>
<proteinExistence type="predicted"/>
<evidence type="ECO:0000313" key="2">
    <source>
        <dbReference type="Proteomes" id="UP000245396"/>
    </source>
</evidence>
<accession>A0A316BMS5</accession>
<dbReference type="AlphaFoldDB" id="A0A316BMS5"/>
<name>A0A316BMS5_PSESE</name>
<dbReference type="RefSeq" id="WP_109614824.1">
    <property type="nucleotide sequence ID" value="NZ_QGGG01000025.1"/>
</dbReference>
<sequence>MADLREIETLISNHINAAAERDRLFHLQDWGLASKEDMNATLGPVDAALIALCAAQPSDSEASSRRARYLNGHVPEAIDGSRGLTVAVIAALVGGAHG</sequence>
<gene>
    <name evidence="1" type="ORF">C7441_12540</name>
</gene>
<keyword evidence="2" id="KW-1185">Reference proteome</keyword>
<comment type="caution">
    <text evidence="1">The sequence shown here is derived from an EMBL/GenBank/DDBJ whole genome shotgun (WGS) entry which is preliminary data.</text>
</comment>
<organism evidence="1 2">
    <name type="scientific">Pseudaminobacter salicylatoxidans</name>
    <dbReference type="NCBI Taxonomy" id="93369"/>
    <lineage>
        <taxon>Bacteria</taxon>
        <taxon>Pseudomonadati</taxon>
        <taxon>Pseudomonadota</taxon>
        <taxon>Alphaproteobacteria</taxon>
        <taxon>Hyphomicrobiales</taxon>
        <taxon>Phyllobacteriaceae</taxon>
        <taxon>Pseudaminobacter</taxon>
    </lineage>
</organism>
<reference evidence="1 2" key="1">
    <citation type="submission" date="2018-05" db="EMBL/GenBank/DDBJ databases">
        <title>Genomic Encyclopedia of Type Strains, Phase IV (KMG-IV): sequencing the most valuable type-strain genomes for metagenomic binning, comparative biology and taxonomic classification.</title>
        <authorList>
            <person name="Goeker M."/>
        </authorList>
    </citation>
    <scope>NUCLEOTIDE SEQUENCE [LARGE SCALE GENOMIC DNA]</scope>
    <source>
        <strain evidence="1 2">DSM 6986</strain>
    </source>
</reference>
<evidence type="ECO:0000313" key="1">
    <source>
        <dbReference type="EMBL" id="PWJ73856.1"/>
    </source>
</evidence>